<dbReference type="CDD" id="cd03019">
    <property type="entry name" value="DsbA_DsbA"/>
    <property type="match status" value="1"/>
</dbReference>
<evidence type="ECO:0000256" key="8">
    <source>
        <dbReference type="PIRSR" id="PIRSR001488-1"/>
    </source>
</evidence>
<evidence type="ECO:0000256" key="1">
    <source>
        <dbReference type="ARBA" id="ARBA00004418"/>
    </source>
</evidence>
<organism evidence="11 12">
    <name type="scientific">Marinobacterium nitratireducens</name>
    <dbReference type="NCBI Taxonomy" id="518897"/>
    <lineage>
        <taxon>Bacteria</taxon>
        <taxon>Pseudomonadati</taxon>
        <taxon>Pseudomonadota</taxon>
        <taxon>Gammaproteobacteria</taxon>
        <taxon>Oceanospirillales</taxon>
        <taxon>Oceanospirillaceae</taxon>
        <taxon>Marinobacterium</taxon>
    </lineage>
</organism>
<comment type="subcellular location">
    <subcellularLocation>
        <location evidence="1">Periplasm</location>
    </subcellularLocation>
</comment>
<evidence type="ECO:0000256" key="2">
    <source>
        <dbReference type="ARBA" id="ARBA00005791"/>
    </source>
</evidence>
<comment type="similarity">
    <text evidence="2">Belongs to the thioredoxin family. DsbA subfamily.</text>
</comment>
<keyword evidence="4 9" id="KW-0732">Signal</keyword>
<evidence type="ECO:0000256" key="6">
    <source>
        <dbReference type="ARBA" id="ARBA00023157"/>
    </source>
</evidence>
<protein>
    <recommendedName>
        <fullName evidence="3">Thiol:disulfide interchange protein DsbA</fullName>
    </recommendedName>
</protein>
<sequence length="233" mass="26131">MNFGLCAGSARKPNFKDLSESKIMLKKLCVGLMALFMSLTAVAAQGDRFQDGKEYVTLPFPVKTVDESKIEVVEMFGYLCPHCNAFEPLVHSWSEKQADDVEFVRIPVVFGRSWEPLARAYYVADLMDVVDQTHQAVFDAIHLQKKRFTDKDDLVDFYGSLGVDSDKFAKLYDSFAVNTKLNQGESKARGYEITGVPTMVVNGKYRITASSAGGHRQMLEVVDFLVEKERAAM</sequence>
<keyword evidence="12" id="KW-1185">Reference proteome</keyword>
<dbReference type="PANTHER" id="PTHR35891:SF2">
    <property type="entry name" value="THIOL:DISULFIDE INTERCHANGE PROTEIN DSBA"/>
    <property type="match status" value="1"/>
</dbReference>
<feature type="chain" id="PRO_5036734782" description="Thiol:disulfide interchange protein DsbA" evidence="9">
    <location>
        <begin position="44"/>
        <end position="233"/>
    </location>
</feature>
<evidence type="ECO:0000313" key="11">
    <source>
        <dbReference type="EMBL" id="GGO77197.1"/>
    </source>
</evidence>
<dbReference type="SUPFAM" id="SSF52833">
    <property type="entry name" value="Thioredoxin-like"/>
    <property type="match status" value="1"/>
</dbReference>
<reference evidence="11 12" key="1">
    <citation type="journal article" date="2014" name="Int. J. Syst. Evol. Microbiol.">
        <title>Complete genome sequence of Corynebacterium casei LMG S-19264T (=DSM 44701T), isolated from a smear-ripened cheese.</title>
        <authorList>
            <consortium name="US DOE Joint Genome Institute (JGI-PGF)"/>
            <person name="Walter F."/>
            <person name="Albersmeier A."/>
            <person name="Kalinowski J."/>
            <person name="Ruckert C."/>
        </authorList>
    </citation>
    <scope>NUCLEOTIDE SEQUENCE [LARGE SCALE GENOMIC DNA]</scope>
    <source>
        <strain evidence="11 12">CGMCC 1.7286</strain>
    </source>
</reference>
<dbReference type="Proteomes" id="UP000599578">
    <property type="component" value="Unassembled WGS sequence"/>
</dbReference>
<evidence type="ECO:0000256" key="4">
    <source>
        <dbReference type="ARBA" id="ARBA00022729"/>
    </source>
</evidence>
<dbReference type="AlphaFoldDB" id="A0A917ZA67"/>
<keyword evidence="5" id="KW-0574">Periplasm</keyword>
<dbReference type="InterPro" id="IPR050824">
    <property type="entry name" value="Thiol_disulfide_DsbA"/>
</dbReference>
<keyword evidence="7" id="KW-0676">Redox-active center</keyword>
<feature type="disulfide bond" description="Redox-active" evidence="8">
    <location>
        <begin position="80"/>
        <end position="83"/>
    </location>
</feature>
<evidence type="ECO:0000256" key="9">
    <source>
        <dbReference type="SAM" id="SignalP"/>
    </source>
</evidence>
<evidence type="ECO:0000259" key="10">
    <source>
        <dbReference type="PROSITE" id="PS51352"/>
    </source>
</evidence>
<keyword evidence="6" id="KW-1015">Disulfide bond</keyword>
<dbReference type="Gene3D" id="3.40.30.10">
    <property type="entry name" value="Glutaredoxin"/>
    <property type="match status" value="1"/>
</dbReference>
<evidence type="ECO:0000256" key="5">
    <source>
        <dbReference type="ARBA" id="ARBA00022764"/>
    </source>
</evidence>
<dbReference type="PIRSF" id="PIRSF001488">
    <property type="entry name" value="Tdi_protein"/>
    <property type="match status" value="1"/>
</dbReference>
<dbReference type="GO" id="GO:0016491">
    <property type="term" value="F:oxidoreductase activity"/>
    <property type="evidence" value="ECO:0007669"/>
    <property type="project" value="InterPro"/>
</dbReference>
<dbReference type="InterPro" id="IPR013766">
    <property type="entry name" value="Thioredoxin_domain"/>
</dbReference>
<dbReference type="GO" id="GO:0042597">
    <property type="term" value="C:periplasmic space"/>
    <property type="evidence" value="ECO:0007669"/>
    <property type="project" value="UniProtKB-SubCell"/>
</dbReference>
<dbReference type="EMBL" id="BMLT01000002">
    <property type="protein sequence ID" value="GGO77197.1"/>
    <property type="molecule type" value="Genomic_DNA"/>
</dbReference>
<dbReference type="InterPro" id="IPR023205">
    <property type="entry name" value="DsbA/DsbL"/>
</dbReference>
<evidence type="ECO:0000256" key="7">
    <source>
        <dbReference type="ARBA" id="ARBA00023284"/>
    </source>
</evidence>
<name>A0A917ZA67_9GAMM</name>
<dbReference type="PANTHER" id="PTHR35891">
    <property type="entry name" value="THIOL:DISULFIDE INTERCHANGE PROTEIN DSBA"/>
    <property type="match status" value="1"/>
</dbReference>
<gene>
    <name evidence="11" type="primary">dsbA</name>
    <name evidence="11" type="ORF">GCM10011348_06160</name>
</gene>
<dbReference type="Pfam" id="PF01323">
    <property type="entry name" value="DSBA"/>
    <property type="match status" value="1"/>
</dbReference>
<dbReference type="InterPro" id="IPR036249">
    <property type="entry name" value="Thioredoxin-like_sf"/>
</dbReference>
<proteinExistence type="inferred from homology"/>
<dbReference type="InterPro" id="IPR001853">
    <property type="entry name" value="DSBA-like_thioredoxin_dom"/>
</dbReference>
<evidence type="ECO:0000313" key="12">
    <source>
        <dbReference type="Proteomes" id="UP000599578"/>
    </source>
</evidence>
<comment type="caution">
    <text evidence="11">The sequence shown here is derived from an EMBL/GenBank/DDBJ whole genome shotgun (WGS) entry which is preliminary data.</text>
</comment>
<dbReference type="PROSITE" id="PS51352">
    <property type="entry name" value="THIOREDOXIN_2"/>
    <property type="match status" value="1"/>
</dbReference>
<evidence type="ECO:0000256" key="3">
    <source>
        <dbReference type="ARBA" id="ARBA00013831"/>
    </source>
</evidence>
<accession>A0A917ZA67</accession>
<feature type="domain" description="Thioredoxin" evidence="10">
    <location>
        <begin position="28"/>
        <end position="177"/>
    </location>
</feature>
<feature type="signal peptide" evidence="9">
    <location>
        <begin position="1"/>
        <end position="43"/>
    </location>
</feature>